<name>A0A5N7DDI5_9EURO</name>
<dbReference type="RefSeq" id="XP_031941554.1">
    <property type="nucleotide sequence ID" value="XM_032081935.1"/>
</dbReference>
<keyword evidence="2" id="KW-1185">Reference proteome</keyword>
<gene>
    <name evidence="1" type="ORF">BDV37DRAFT_247982</name>
</gene>
<protein>
    <submittedName>
        <fullName evidence="1">Uncharacterized protein</fullName>
    </submittedName>
</protein>
<dbReference type="Proteomes" id="UP000325579">
    <property type="component" value="Unassembled WGS sequence"/>
</dbReference>
<reference evidence="1 2" key="1">
    <citation type="submission" date="2019-04" db="EMBL/GenBank/DDBJ databases">
        <authorList>
            <consortium name="DOE Joint Genome Institute"/>
            <person name="Mondo S."/>
            <person name="Kjaerbolling I."/>
            <person name="Vesth T."/>
            <person name="Frisvad J.C."/>
            <person name="Nybo J.L."/>
            <person name="Theobald S."/>
            <person name="Kildgaard S."/>
            <person name="Isbrandt T."/>
            <person name="Kuo A."/>
            <person name="Sato A."/>
            <person name="Lyhne E.K."/>
            <person name="Kogle M.E."/>
            <person name="Wiebenga A."/>
            <person name="Kun R.S."/>
            <person name="Lubbers R.J."/>
            <person name="Makela M.R."/>
            <person name="Barry K."/>
            <person name="Chovatia M."/>
            <person name="Clum A."/>
            <person name="Daum C."/>
            <person name="Haridas S."/>
            <person name="He G."/>
            <person name="LaButti K."/>
            <person name="Lipzen A."/>
            <person name="Riley R."/>
            <person name="Salamov A."/>
            <person name="Simmons B.A."/>
            <person name="Magnuson J.K."/>
            <person name="Henrissat B."/>
            <person name="Mortensen U.H."/>
            <person name="Larsen T.O."/>
            <person name="Devries R.P."/>
            <person name="Grigoriev I.V."/>
            <person name="Machida M."/>
            <person name="Baker S.E."/>
            <person name="Andersen M.R."/>
            <person name="Cantor M.N."/>
            <person name="Hua S.X."/>
        </authorList>
    </citation>
    <scope>NUCLEOTIDE SEQUENCE [LARGE SCALE GENOMIC DNA]</scope>
    <source>
        <strain evidence="1 2">CBS 119388</strain>
    </source>
</reference>
<accession>A0A5N7DDI5</accession>
<dbReference type="AlphaFoldDB" id="A0A5N7DDI5"/>
<sequence length="62" mass="7292">MAKVRWPFYNSGAEFEEVNSKYFEPDEEQEQQPRIYMSSKPVKIQCPPVHARKGLESRVCES</sequence>
<evidence type="ECO:0000313" key="1">
    <source>
        <dbReference type="EMBL" id="KAE8404235.1"/>
    </source>
</evidence>
<dbReference type="EMBL" id="ML736769">
    <property type="protein sequence ID" value="KAE8404235.1"/>
    <property type="molecule type" value="Genomic_DNA"/>
</dbReference>
<evidence type="ECO:0000313" key="2">
    <source>
        <dbReference type="Proteomes" id="UP000325579"/>
    </source>
</evidence>
<organism evidence="1 2">
    <name type="scientific">Aspergillus pseudonomiae</name>
    <dbReference type="NCBI Taxonomy" id="1506151"/>
    <lineage>
        <taxon>Eukaryota</taxon>
        <taxon>Fungi</taxon>
        <taxon>Dikarya</taxon>
        <taxon>Ascomycota</taxon>
        <taxon>Pezizomycotina</taxon>
        <taxon>Eurotiomycetes</taxon>
        <taxon>Eurotiomycetidae</taxon>
        <taxon>Eurotiales</taxon>
        <taxon>Aspergillaceae</taxon>
        <taxon>Aspergillus</taxon>
        <taxon>Aspergillus subgen. Circumdati</taxon>
    </lineage>
</organism>
<proteinExistence type="predicted"/>
<dbReference type="GeneID" id="43666626"/>